<evidence type="ECO:0000313" key="1">
    <source>
        <dbReference type="EMBL" id="MFK4445637.1"/>
    </source>
</evidence>
<evidence type="ECO:0000313" key="2">
    <source>
        <dbReference type="Proteomes" id="UP001620514"/>
    </source>
</evidence>
<dbReference type="Proteomes" id="UP001620514">
    <property type="component" value="Unassembled WGS sequence"/>
</dbReference>
<sequence length="41" mass="4850">MSVGFDQWDLVSLTERLYPGLYSRTVHDLRAKTDIVAYRYI</sequence>
<proteinExistence type="predicted"/>
<reference evidence="1 2" key="1">
    <citation type="submission" date="2024-11" db="EMBL/GenBank/DDBJ databases">
        <title>Using genomics to understand microbial adaptation to soil warming.</title>
        <authorList>
            <person name="Deangelis K.M. PhD."/>
        </authorList>
    </citation>
    <scope>NUCLEOTIDE SEQUENCE [LARGE SCALE GENOMIC DNA]</scope>
    <source>
        <strain evidence="1 2">GAS97</strain>
    </source>
</reference>
<gene>
    <name evidence="1" type="ORF">ABH943_005662</name>
</gene>
<dbReference type="EMBL" id="JBIYDN010000020">
    <property type="protein sequence ID" value="MFK4445637.1"/>
    <property type="molecule type" value="Genomic_DNA"/>
</dbReference>
<keyword evidence="2" id="KW-1185">Reference proteome</keyword>
<comment type="caution">
    <text evidence="1">The sequence shown here is derived from an EMBL/GenBank/DDBJ whole genome shotgun (WGS) entry which is preliminary data.</text>
</comment>
<protein>
    <submittedName>
        <fullName evidence="1">Uncharacterized protein</fullName>
    </submittedName>
</protein>
<organism evidence="1 2">
    <name type="scientific">Caballeronia udeis</name>
    <dbReference type="NCBI Taxonomy" id="1232866"/>
    <lineage>
        <taxon>Bacteria</taxon>
        <taxon>Pseudomonadati</taxon>
        <taxon>Pseudomonadota</taxon>
        <taxon>Betaproteobacteria</taxon>
        <taxon>Burkholderiales</taxon>
        <taxon>Burkholderiaceae</taxon>
        <taxon>Caballeronia</taxon>
    </lineage>
</organism>
<dbReference type="RefSeq" id="WP_404610609.1">
    <property type="nucleotide sequence ID" value="NZ_JBIYDN010000020.1"/>
</dbReference>
<name>A0ABW8MQD5_9BURK</name>
<accession>A0ABW8MQD5</accession>